<reference evidence="2 3" key="1">
    <citation type="submission" date="2020-05" db="EMBL/GenBank/DDBJ databases">
        <title>Identification and distribution of gene clusters putatively required for synthesis of sphingolipid metabolism inhibitors in phylogenetically diverse species of the filamentous fungus Fusarium.</title>
        <authorList>
            <person name="Kim H.-S."/>
            <person name="Busman M."/>
            <person name="Brown D.W."/>
            <person name="Divon H."/>
            <person name="Uhlig S."/>
            <person name="Proctor R.H."/>
        </authorList>
    </citation>
    <scope>NUCLEOTIDE SEQUENCE [LARGE SCALE GENOMIC DNA]</scope>
    <source>
        <strain evidence="2 3">NRRL 20693</strain>
    </source>
</reference>
<feature type="chain" id="PRO_5034801408" evidence="1">
    <location>
        <begin position="18"/>
        <end position="350"/>
    </location>
</feature>
<evidence type="ECO:0000313" key="3">
    <source>
        <dbReference type="Proteomes" id="UP000567885"/>
    </source>
</evidence>
<dbReference type="InterPro" id="IPR054550">
    <property type="entry name" value="Mala_s_1-like"/>
</dbReference>
<organism evidence="2 3">
    <name type="scientific">Fusarium heterosporum</name>
    <dbReference type="NCBI Taxonomy" id="42747"/>
    <lineage>
        <taxon>Eukaryota</taxon>
        <taxon>Fungi</taxon>
        <taxon>Dikarya</taxon>
        <taxon>Ascomycota</taxon>
        <taxon>Pezizomycotina</taxon>
        <taxon>Sordariomycetes</taxon>
        <taxon>Hypocreomycetidae</taxon>
        <taxon>Hypocreales</taxon>
        <taxon>Nectriaceae</taxon>
        <taxon>Fusarium</taxon>
        <taxon>Fusarium heterosporum species complex</taxon>
    </lineage>
</organism>
<dbReference type="OrthoDB" id="4434395at2759"/>
<accession>A0A8H5TI98</accession>
<dbReference type="CDD" id="cd12811">
    <property type="entry name" value="MALA"/>
    <property type="match status" value="1"/>
</dbReference>
<dbReference type="AlphaFoldDB" id="A0A8H5TI98"/>
<dbReference type="EMBL" id="JAAGWQ010000079">
    <property type="protein sequence ID" value="KAF5670017.1"/>
    <property type="molecule type" value="Genomic_DNA"/>
</dbReference>
<name>A0A8H5TI98_FUSHE</name>
<protein>
    <submittedName>
        <fullName evidence="2">Trichothecene biosynthetic gene cluster protein</fullName>
    </submittedName>
</protein>
<evidence type="ECO:0000256" key="1">
    <source>
        <dbReference type="SAM" id="SignalP"/>
    </source>
</evidence>
<keyword evidence="1" id="KW-0732">Signal</keyword>
<dbReference type="SUPFAM" id="SSF63829">
    <property type="entry name" value="Calcium-dependent phosphotriesterase"/>
    <property type="match status" value="1"/>
</dbReference>
<dbReference type="Proteomes" id="UP000567885">
    <property type="component" value="Unassembled WGS sequence"/>
</dbReference>
<keyword evidence="3" id="KW-1185">Reference proteome</keyword>
<proteinExistence type="predicted"/>
<feature type="signal peptide" evidence="1">
    <location>
        <begin position="1"/>
        <end position="17"/>
    </location>
</feature>
<sequence>MFSKFVLGSLAMQASLASPLSRPLTCAPVSGNKTIDAFQLYPENADFDTRRCVLYSSVLYNATAVAWDPYRKEVLHTFEAPGLSGDSLLHASGVRVDPLDRLSVIIDAGVSFDTSGQNVEGGNFLTKFDLRDNSFLWKANLTDVTGGVYSGFQDSECDEAGNTFVLGTYPSSLIKVSADGESAIPWYLVEPANHTIHGFSGIARKDDFLVVGDNTDGQLYRFDIRASKGTPIHVPISKGKSSKTERIGENLDGILLPQLYAGTVLLASDNTNGTVILRSSNGKWDSAENLGTISNPFLSQGGYTVASVQIADSIYSVTEFFGDAIDGAPGNRTAFPLRDITKEIEVILKA</sequence>
<gene>
    <name evidence="2" type="ORF">FHETE_4700</name>
</gene>
<dbReference type="Pfam" id="PF22701">
    <property type="entry name" value="Mala_s_1-like"/>
    <property type="match status" value="1"/>
</dbReference>
<evidence type="ECO:0000313" key="2">
    <source>
        <dbReference type="EMBL" id="KAF5670017.1"/>
    </source>
</evidence>
<comment type="caution">
    <text evidence="2">The sequence shown here is derived from an EMBL/GenBank/DDBJ whole genome shotgun (WGS) entry which is preliminary data.</text>
</comment>